<keyword evidence="4" id="KW-1185">Reference proteome</keyword>
<dbReference type="EMBL" id="BLBS01000019">
    <property type="protein sequence ID" value="GET87227.1"/>
    <property type="molecule type" value="Genomic_DNA"/>
</dbReference>
<evidence type="ECO:0000313" key="4">
    <source>
        <dbReference type="Proteomes" id="UP000419144"/>
    </source>
</evidence>
<dbReference type="AlphaFoldDB" id="A0A640KHJ1"/>
<evidence type="ECO:0000256" key="1">
    <source>
        <dbReference type="SAM" id="MobiDB-lite"/>
    </source>
</evidence>
<evidence type="ECO:0000313" key="3">
    <source>
        <dbReference type="EMBL" id="GET87227.1"/>
    </source>
</evidence>
<dbReference type="VEuPathDB" id="TriTrypDB:LtaPh_1504200"/>
<keyword evidence="2" id="KW-0812">Transmembrane</keyword>
<keyword evidence="2" id="KW-0472">Membrane</keyword>
<gene>
    <name evidence="3" type="ORF">LtaPh_1504200</name>
</gene>
<evidence type="ECO:0000256" key="2">
    <source>
        <dbReference type="SAM" id="Phobius"/>
    </source>
</evidence>
<accession>A0A640KHJ1</accession>
<feature type="region of interest" description="Disordered" evidence="1">
    <location>
        <begin position="76"/>
        <end position="107"/>
    </location>
</feature>
<dbReference type="OrthoDB" id="271742at2759"/>
<organism evidence="3 4">
    <name type="scientific">Leishmania tarentolae</name>
    <name type="common">Sauroleishmania tarentolae</name>
    <dbReference type="NCBI Taxonomy" id="5689"/>
    <lineage>
        <taxon>Eukaryota</taxon>
        <taxon>Discoba</taxon>
        <taxon>Euglenozoa</taxon>
        <taxon>Kinetoplastea</taxon>
        <taxon>Metakinetoplastina</taxon>
        <taxon>Trypanosomatida</taxon>
        <taxon>Trypanosomatidae</taxon>
        <taxon>Leishmaniinae</taxon>
        <taxon>Leishmania</taxon>
        <taxon>lizard Leishmania</taxon>
    </lineage>
</organism>
<name>A0A640KHJ1_LEITA</name>
<proteinExistence type="predicted"/>
<keyword evidence="2" id="KW-1133">Transmembrane helix</keyword>
<protein>
    <submittedName>
        <fullName evidence="3">Uncharacterized protein</fullName>
    </submittedName>
</protein>
<dbReference type="Proteomes" id="UP000419144">
    <property type="component" value="Unassembled WGS sequence"/>
</dbReference>
<comment type="caution">
    <text evidence="3">The sequence shown here is derived from an EMBL/GenBank/DDBJ whole genome shotgun (WGS) entry which is preliminary data.</text>
</comment>
<sequence>MRRGSPRSHACLGRTDYLLCPPPLLASSVSIYRRTRTTCAAVLCAAPLPPPPTHPPTPTSLRARVMSAAPRAPTQALASKGAAGLPPSSTQEPMPGGTPGLPFSPLGPNGPDITQLMRYLPTILKVAAQIPGILVGFLVTMMYMLLVVCRKGFTETVSPVAGFHIFIMFLLRELIEPGKQGQTRARAARAREAQRRSFATDIAMQYREKLD</sequence>
<reference evidence="3" key="1">
    <citation type="submission" date="2019-11" db="EMBL/GenBank/DDBJ databases">
        <title>Leishmania tarentolae CDS.</title>
        <authorList>
            <person name="Goto Y."/>
            <person name="Yamagishi J."/>
        </authorList>
    </citation>
    <scope>NUCLEOTIDE SEQUENCE [LARGE SCALE GENOMIC DNA]</scope>
    <source>
        <strain evidence="3">Parrot Tar II</strain>
    </source>
</reference>
<feature type="transmembrane region" description="Helical" evidence="2">
    <location>
        <begin position="126"/>
        <end position="145"/>
    </location>
</feature>